<evidence type="ECO:0000256" key="5">
    <source>
        <dbReference type="SAM" id="SignalP"/>
    </source>
</evidence>
<organism evidence="7 8">
    <name type="scientific">Streptomyces europaeiscabiei</name>
    <dbReference type="NCBI Taxonomy" id="146819"/>
    <lineage>
        <taxon>Bacteria</taxon>
        <taxon>Bacillati</taxon>
        <taxon>Actinomycetota</taxon>
        <taxon>Actinomycetes</taxon>
        <taxon>Kitasatosporales</taxon>
        <taxon>Streptomycetaceae</taxon>
        <taxon>Streptomyces</taxon>
    </lineage>
</organism>
<evidence type="ECO:0000256" key="2">
    <source>
        <dbReference type="ARBA" id="ARBA00005695"/>
    </source>
</evidence>
<dbReference type="EMBL" id="JARAYU010000016">
    <property type="protein sequence ID" value="MDX3704913.1"/>
    <property type="molecule type" value="Genomic_DNA"/>
</dbReference>
<dbReference type="Gene3D" id="3.90.76.10">
    <property type="entry name" value="Dipeptide-binding Protein, Domain 1"/>
    <property type="match status" value="1"/>
</dbReference>
<evidence type="ECO:0000313" key="8">
    <source>
        <dbReference type="Proteomes" id="UP001271274"/>
    </source>
</evidence>
<accession>A0ABU4NP70</accession>
<sequence>MRQTRTRAVPVTAAVAMTAVLAGCTTTGSTPGDPSGGGAAAAAAKIRTTIDVPAGFDPAKALSLPDYQIARNSYDTLVRKDDAGLVGGLATKWKNTPTSATFTLRADATCADGTPITPTVVKGSLDRYVDPKTAAPDLPTVFGPGNTVKVTADDAARTVKITLTRPWGDMVTGLSVASTGIVCPAGLKDLKALAAGKAKGSQSGPYLLEKSQSGVSYSYTLRPEYKAWPAWRTKIPGKVASTLEYLVSPDPTATGNLVTSGQLDIGKIDASGIPRFDGVGGLSVSVSRFSDFYLLFNERPGTVFADVATRRAVAQAVDRAAFTKVVSKDTGEPSTMFVQKGVPCNDPGTSFLVPKDKAAAADVLKGKKIRLVGPQVVGPAGAGNQYVQEALRAAGADVTLANVDVGAWVGTVFGKPDAWDLTVFADLNFLGSLASPLAHFVGPTVPEGGGNLGAVKNPALNKAFAQGTEATTDKARCAAYQKAAKAVIAQVDAVPLVNDPFIYALRKGFSAQMLGGSLDDPILRITG</sequence>
<keyword evidence="3" id="KW-0813">Transport</keyword>
<dbReference type="SUPFAM" id="SSF53850">
    <property type="entry name" value="Periplasmic binding protein-like II"/>
    <property type="match status" value="1"/>
</dbReference>
<dbReference type="PIRSF" id="PIRSF002741">
    <property type="entry name" value="MppA"/>
    <property type="match status" value="1"/>
</dbReference>
<evidence type="ECO:0000313" key="7">
    <source>
        <dbReference type="EMBL" id="MDX3704913.1"/>
    </source>
</evidence>
<dbReference type="PANTHER" id="PTHR30290">
    <property type="entry name" value="PERIPLASMIC BINDING COMPONENT OF ABC TRANSPORTER"/>
    <property type="match status" value="1"/>
</dbReference>
<name>A0ABU4NP70_9ACTN</name>
<dbReference type="PANTHER" id="PTHR30290:SF10">
    <property type="entry name" value="PERIPLASMIC OLIGOPEPTIDE-BINDING PROTEIN-RELATED"/>
    <property type="match status" value="1"/>
</dbReference>
<evidence type="ECO:0000259" key="6">
    <source>
        <dbReference type="Pfam" id="PF00496"/>
    </source>
</evidence>
<feature type="signal peptide" evidence="5">
    <location>
        <begin position="1"/>
        <end position="22"/>
    </location>
</feature>
<evidence type="ECO:0000256" key="4">
    <source>
        <dbReference type="ARBA" id="ARBA00022729"/>
    </source>
</evidence>
<evidence type="ECO:0000256" key="1">
    <source>
        <dbReference type="ARBA" id="ARBA00004196"/>
    </source>
</evidence>
<dbReference type="RefSeq" id="WP_319063257.1">
    <property type="nucleotide sequence ID" value="NZ_JARAYT010000017.1"/>
</dbReference>
<keyword evidence="8" id="KW-1185">Reference proteome</keyword>
<feature type="domain" description="Solute-binding protein family 5" evidence="6">
    <location>
        <begin position="85"/>
        <end position="405"/>
    </location>
</feature>
<dbReference type="InterPro" id="IPR000914">
    <property type="entry name" value="SBP_5_dom"/>
</dbReference>
<comment type="similarity">
    <text evidence="2">Belongs to the bacterial solute-binding protein 5 family.</text>
</comment>
<dbReference type="InterPro" id="IPR039424">
    <property type="entry name" value="SBP_5"/>
</dbReference>
<protein>
    <submittedName>
        <fullName evidence="7">ABC transporter substrate-binding protein</fullName>
    </submittedName>
</protein>
<dbReference type="Pfam" id="PF00496">
    <property type="entry name" value="SBP_bac_5"/>
    <property type="match status" value="1"/>
</dbReference>
<comment type="subcellular location">
    <subcellularLocation>
        <location evidence="1">Cell envelope</location>
    </subcellularLocation>
</comment>
<reference evidence="7 8" key="1">
    <citation type="journal article" date="2023" name="Microb. Genom.">
        <title>Mesoterricola silvestris gen. nov., sp. nov., Mesoterricola sediminis sp. nov., Geothrix oryzae sp. nov., Geothrix edaphica sp. nov., Geothrix rubra sp. nov., and Geothrix limicola sp. nov., six novel members of Acidobacteriota isolated from soils.</title>
        <authorList>
            <person name="Weisberg A.J."/>
            <person name="Pearce E."/>
            <person name="Kramer C.G."/>
            <person name="Chang J.H."/>
            <person name="Clarke C.R."/>
        </authorList>
    </citation>
    <scope>NUCLEOTIDE SEQUENCE [LARGE SCALE GENOMIC DNA]</scope>
    <source>
        <strain evidence="7 8">ID09-01A</strain>
    </source>
</reference>
<dbReference type="CDD" id="cd00995">
    <property type="entry name" value="PBP2_NikA_DppA_OppA_like"/>
    <property type="match status" value="1"/>
</dbReference>
<dbReference type="Gene3D" id="3.10.105.10">
    <property type="entry name" value="Dipeptide-binding Protein, Domain 3"/>
    <property type="match status" value="1"/>
</dbReference>
<evidence type="ECO:0000256" key="3">
    <source>
        <dbReference type="ARBA" id="ARBA00022448"/>
    </source>
</evidence>
<dbReference type="InterPro" id="IPR030678">
    <property type="entry name" value="Peptide/Ni-bd"/>
</dbReference>
<comment type="caution">
    <text evidence="7">The sequence shown here is derived from an EMBL/GenBank/DDBJ whole genome shotgun (WGS) entry which is preliminary data.</text>
</comment>
<feature type="chain" id="PRO_5045686302" evidence="5">
    <location>
        <begin position="23"/>
        <end position="527"/>
    </location>
</feature>
<gene>
    <name evidence="7" type="ORF">PV662_35285</name>
</gene>
<dbReference type="PROSITE" id="PS51257">
    <property type="entry name" value="PROKAR_LIPOPROTEIN"/>
    <property type="match status" value="1"/>
</dbReference>
<proteinExistence type="inferred from homology"/>
<dbReference type="Gene3D" id="3.40.190.10">
    <property type="entry name" value="Periplasmic binding protein-like II"/>
    <property type="match status" value="1"/>
</dbReference>
<dbReference type="Proteomes" id="UP001271274">
    <property type="component" value="Unassembled WGS sequence"/>
</dbReference>
<keyword evidence="4 5" id="KW-0732">Signal</keyword>